<protein>
    <submittedName>
        <fullName evidence="6">CidB/LrgB family autolysis modulator</fullName>
    </submittedName>
</protein>
<evidence type="ECO:0000256" key="2">
    <source>
        <dbReference type="ARBA" id="ARBA00022692"/>
    </source>
</evidence>
<keyword evidence="7" id="KW-1185">Reference proteome</keyword>
<evidence type="ECO:0000256" key="3">
    <source>
        <dbReference type="ARBA" id="ARBA00022989"/>
    </source>
</evidence>
<dbReference type="PANTHER" id="PTHR30249">
    <property type="entry name" value="PUTATIVE SEROTONIN TRANSPORTER"/>
    <property type="match status" value="1"/>
</dbReference>
<dbReference type="Pfam" id="PF04172">
    <property type="entry name" value="LrgB"/>
    <property type="match status" value="1"/>
</dbReference>
<comment type="subcellular location">
    <subcellularLocation>
        <location evidence="1">Membrane</location>
        <topology evidence="1">Multi-pass membrane protein</topology>
    </subcellularLocation>
</comment>
<gene>
    <name evidence="6" type="ORF">ACFQ02_05330</name>
</gene>
<sequence length="228" mass="24523">MIYCYSLLTLVAFWVALQISKRWKSIVFNTFILTVLILVVFLSISGIPYDDYMKGNSLLNNLLGVSVVALALPLYEQLRQIIPQWKIILSVTLVASLLSMTTGAILAWLLGATPEMLVTVLPKSVTTPIAMSIAENMGGIPAITAVSVVIAGLQGSIFGYLILKKIKLKHSQAIGLSIGAVSHVLGTVSCMEVDQKAGSYSSISLVLCGIISSVFAPLVFKMIYLLVT</sequence>
<keyword evidence="2 5" id="KW-0812">Transmembrane</keyword>
<dbReference type="InterPro" id="IPR007300">
    <property type="entry name" value="CidB/LrgB"/>
</dbReference>
<evidence type="ECO:0000313" key="6">
    <source>
        <dbReference type="EMBL" id="MFD0966273.1"/>
    </source>
</evidence>
<dbReference type="EMBL" id="JBHTJN010000010">
    <property type="protein sequence ID" value="MFD0966273.1"/>
    <property type="molecule type" value="Genomic_DNA"/>
</dbReference>
<comment type="caution">
    <text evidence="6">The sequence shown here is derived from an EMBL/GenBank/DDBJ whole genome shotgun (WGS) entry which is preliminary data.</text>
</comment>
<feature type="transmembrane region" description="Helical" evidence="5">
    <location>
        <begin position="140"/>
        <end position="161"/>
    </location>
</feature>
<feature type="transmembrane region" description="Helical" evidence="5">
    <location>
        <begin position="87"/>
        <end position="110"/>
    </location>
</feature>
<proteinExistence type="predicted"/>
<dbReference type="Proteomes" id="UP001596996">
    <property type="component" value="Unassembled WGS sequence"/>
</dbReference>
<dbReference type="InterPro" id="IPR005261">
    <property type="entry name" value="YohK-like"/>
</dbReference>
<evidence type="ECO:0000256" key="5">
    <source>
        <dbReference type="SAM" id="Phobius"/>
    </source>
</evidence>
<feature type="transmembrane region" description="Helical" evidence="5">
    <location>
        <begin position="26"/>
        <end position="46"/>
    </location>
</feature>
<reference evidence="7" key="1">
    <citation type="journal article" date="2019" name="Int. J. Syst. Evol. Microbiol.">
        <title>The Global Catalogue of Microorganisms (GCM) 10K type strain sequencing project: providing services to taxonomists for standard genome sequencing and annotation.</title>
        <authorList>
            <consortium name="The Broad Institute Genomics Platform"/>
            <consortium name="The Broad Institute Genome Sequencing Center for Infectious Disease"/>
            <person name="Wu L."/>
            <person name="Ma J."/>
        </authorList>
    </citation>
    <scope>NUCLEOTIDE SEQUENCE [LARGE SCALE GENOMIC DNA]</scope>
    <source>
        <strain evidence="7">CCUG 61707</strain>
    </source>
</reference>
<evidence type="ECO:0000256" key="1">
    <source>
        <dbReference type="ARBA" id="ARBA00004141"/>
    </source>
</evidence>
<evidence type="ECO:0000313" key="7">
    <source>
        <dbReference type="Proteomes" id="UP001596996"/>
    </source>
</evidence>
<feature type="transmembrane region" description="Helical" evidence="5">
    <location>
        <begin position="58"/>
        <end position="75"/>
    </location>
</feature>
<evidence type="ECO:0000256" key="4">
    <source>
        <dbReference type="ARBA" id="ARBA00023136"/>
    </source>
</evidence>
<keyword evidence="4 5" id="KW-0472">Membrane</keyword>
<keyword evidence="3 5" id="KW-1133">Transmembrane helix</keyword>
<accession>A0ABW3I925</accession>
<name>A0ABW3I925_9PAST</name>
<dbReference type="RefSeq" id="WP_380820234.1">
    <property type="nucleotide sequence ID" value="NZ_JBHTJN010000010.1"/>
</dbReference>
<dbReference type="NCBIfam" id="TIGR00659">
    <property type="entry name" value="CidB/LrgB family autolysis modulator"/>
    <property type="match status" value="1"/>
</dbReference>
<dbReference type="PANTHER" id="PTHR30249:SF0">
    <property type="entry name" value="PLASTIDAL GLYCOLATE_GLYCERATE TRANSLOCATOR 1, CHLOROPLASTIC"/>
    <property type="match status" value="1"/>
</dbReference>
<feature type="transmembrane region" description="Helical" evidence="5">
    <location>
        <begin position="203"/>
        <end position="227"/>
    </location>
</feature>
<organism evidence="6 7">
    <name type="scientific">Seminibacterium arietis</name>
    <dbReference type="NCBI Taxonomy" id="1173502"/>
    <lineage>
        <taxon>Bacteria</taxon>
        <taxon>Pseudomonadati</taxon>
        <taxon>Pseudomonadota</taxon>
        <taxon>Gammaproteobacteria</taxon>
        <taxon>Pasteurellales</taxon>
        <taxon>Pasteurellaceae</taxon>
        <taxon>Seminibacterium</taxon>
    </lineage>
</organism>